<dbReference type="PRINTS" id="PR00038">
    <property type="entry name" value="HTHLUXR"/>
</dbReference>
<dbReference type="InterPro" id="IPR016032">
    <property type="entry name" value="Sig_transdc_resp-reg_C-effctor"/>
</dbReference>
<name>Q20Z23_RHOPB</name>
<dbReference type="SMART" id="SM00421">
    <property type="entry name" value="HTH_LUXR"/>
    <property type="match status" value="1"/>
</dbReference>
<keyword evidence="2" id="KW-0238">DNA-binding</keyword>
<dbReference type="InterPro" id="IPR000792">
    <property type="entry name" value="Tscrpt_reg_LuxR_C"/>
</dbReference>
<reference evidence="5" key="1">
    <citation type="submission" date="2006-03" db="EMBL/GenBank/DDBJ databases">
        <title>Complete sequence of Rhodopseudomonas palustris BisB18.</title>
        <authorList>
            <consortium name="US DOE Joint Genome Institute"/>
            <person name="Copeland A."/>
            <person name="Lucas S."/>
            <person name="Lapidus A."/>
            <person name="Barry K."/>
            <person name="Detter J.C."/>
            <person name="Glavina del Rio T."/>
            <person name="Hammon N."/>
            <person name="Israni S."/>
            <person name="Dalin E."/>
            <person name="Tice H."/>
            <person name="Pitluck S."/>
            <person name="Chain P."/>
            <person name="Malfatti S."/>
            <person name="Shin M."/>
            <person name="Vergez L."/>
            <person name="Schmutz J."/>
            <person name="Larimer F."/>
            <person name="Land M."/>
            <person name="Hauser L."/>
            <person name="Pelletier D.A."/>
            <person name="Kyrpides N."/>
            <person name="Anderson I."/>
            <person name="Oda Y."/>
            <person name="Harwood C.S."/>
            <person name="Richardson P."/>
        </authorList>
    </citation>
    <scope>NUCLEOTIDE SEQUENCE [LARGE SCALE GENOMIC DNA]</scope>
    <source>
        <strain evidence="5">BisB18</strain>
    </source>
</reference>
<dbReference type="EMBL" id="CP000301">
    <property type="protein sequence ID" value="ABD89613.1"/>
    <property type="molecule type" value="Genomic_DNA"/>
</dbReference>
<evidence type="ECO:0000259" key="4">
    <source>
        <dbReference type="PROSITE" id="PS50043"/>
    </source>
</evidence>
<dbReference type="SUPFAM" id="SSF46894">
    <property type="entry name" value="C-terminal effector domain of the bipartite response regulators"/>
    <property type="match status" value="1"/>
</dbReference>
<dbReference type="Gene3D" id="1.10.10.10">
    <property type="entry name" value="Winged helix-like DNA-binding domain superfamily/Winged helix DNA-binding domain"/>
    <property type="match status" value="1"/>
</dbReference>
<protein>
    <submittedName>
        <fullName evidence="5">Transcriptional regulator, LuxR family</fullName>
    </submittedName>
</protein>
<evidence type="ECO:0000256" key="3">
    <source>
        <dbReference type="ARBA" id="ARBA00023163"/>
    </source>
</evidence>
<sequence>MPLKRQELPGGAARPAPAAIQSNAAIAEQLVGPLTALLQFMQDLKTLTGADPGIAPADTLVDDALRETQRVCAIVEGLGVRPVPPADATLVPGQDQGASAWWARCIDAAGETPTATGRSIRHRLTPREREVLKLISGGSTNKEGALQLSISPRTYESHRAQIMRKLGARNAADLLRKVLAEVR</sequence>
<dbReference type="eggNOG" id="COG2197">
    <property type="taxonomic scope" value="Bacteria"/>
</dbReference>
<dbReference type="CDD" id="cd06170">
    <property type="entry name" value="LuxR_C_like"/>
    <property type="match status" value="1"/>
</dbReference>
<keyword evidence="3" id="KW-0804">Transcription</keyword>
<dbReference type="KEGG" id="rpc:RPC_4087"/>
<dbReference type="STRING" id="316056.RPC_4087"/>
<dbReference type="PANTHER" id="PTHR44688">
    <property type="entry name" value="DNA-BINDING TRANSCRIPTIONAL ACTIVATOR DEVR_DOSR"/>
    <property type="match status" value="1"/>
</dbReference>
<evidence type="ECO:0000256" key="1">
    <source>
        <dbReference type="ARBA" id="ARBA00023015"/>
    </source>
</evidence>
<accession>Q20Z23</accession>
<gene>
    <name evidence="5" type="ordered locus">RPC_4087</name>
</gene>
<dbReference type="Pfam" id="PF00196">
    <property type="entry name" value="GerE"/>
    <property type="match status" value="1"/>
</dbReference>
<dbReference type="GO" id="GO:0003677">
    <property type="term" value="F:DNA binding"/>
    <property type="evidence" value="ECO:0007669"/>
    <property type="project" value="UniProtKB-KW"/>
</dbReference>
<evidence type="ECO:0000313" key="5">
    <source>
        <dbReference type="EMBL" id="ABD89613.1"/>
    </source>
</evidence>
<dbReference type="PROSITE" id="PS50043">
    <property type="entry name" value="HTH_LUXR_2"/>
    <property type="match status" value="1"/>
</dbReference>
<evidence type="ECO:0000256" key="2">
    <source>
        <dbReference type="ARBA" id="ARBA00023125"/>
    </source>
</evidence>
<keyword evidence="1" id="KW-0805">Transcription regulation</keyword>
<dbReference type="AlphaFoldDB" id="Q20Z23"/>
<dbReference type="PANTHER" id="PTHR44688:SF16">
    <property type="entry name" value="DNA-BINDING TRANSCRIPTIONAL ACTIVATOR DEVR_DOSR"/>
    <property type="match status" value="1"/>
</dbReference>
<organism evidence="5">
    <name type="scientific">Rhodopseudomonas palustris (strain BisB18)</name>
    <dbReference type="NCBI Taxonomy" id="316056"/>
    <lineage>
        <taxon>Bacteria</taxon>
        <taxon>Pseudomonadati</taxon>
        <taxon>Pseudomonadota</taxon>
        <taxon>Alphaproteobacteria</taxon>
        <taxon>Hyphomicrobiales</taxon>
        <taxon>Nitrobacteraceae</taxon>
        <taxon>Rhodopseudomonas</taxon>
    </lineage>
</organism>
<proteinExistence type="predicted"/>
<dbReference type="GO" id="GO:0006355">
    <property type="term" value="P:regulation of DNA-templated transcription"/>
    <property type="evidence" value="ECO:0007669"/>
    <property type="project" value="InterPro"/>
</dbReference>
<dbReference type="RefSeq" id="WP_011474494.1">
    <property type="nucleotide sequence ID" value="NC_007925.1"/>
</dbReference>
<feature type="domain" description="HTH luxR-type" evidence="4">
    <location>
        <begin position="117"/>
        <end position="182"/>
    </location>
</feature>
<dbReference type="HOGENOM" id="CLU_1324342_0_0_5"/>
<dbReference type="InterPro" id="IPR036388">
    <property type="entry name" value="WH-like_DNA-bd_sf"/>
</dbReference>